<dbReference type="WBParaSite" id="jg9651">
    <property type="protein sequence ID" value="jg9651"/>
    <property type="gene ID" value="jg9651"/>
</dbReference>
<dbReference type="InterPro" id="IPR029047">
    <property type="entry name" value="HSP70_peptide-bd_sf"/>
</dbReference>
<name>A0A915EVD4_9BILA</name>
<feature type="coiled-coil region" evidence="4">
    <location>
        <begin position="137"/>
        <end position="164"/>
    </location>
</feature>
<keyword evidence="3" id="KW-0067">ATP-binding</keyword>
<reference evidence="6" key="1">
    <citation type="submission" date="2022-11" db="UniProtKB">
        <authorList>
            <consortium name="WormBaseParasite"/>
        </authorList>
    </citation>
    <scope>IDENTIFICATION</scope>
</reference>
<dbReference type="Proteomes" id="UP000887574">
    <property type="component" value="Unplaced"/>
</dbReference>
<dbReference type="PANTHER" id="PTHR19375">
    <property type="entry name" value="HEAT SHOCK PROTEIN 70KDA"/>
    <property type="match status" value="1"/>
</dbReference>
<sequence>MHDAEVKPSEIGEVLLVGGMSRMPKVQKTVQEVFGKLPSKAVNPDEAVAIGAAIQALFSPEMSLMSCFWTCFRPPPRPNQVEIKVHQGEREMASDNKMLGQFSLRPWNWQGTADCDPILWWSVQRPDREYGTKAERHAAEDAEKKELVETINQAEDQLNADDANSLKEKAAEAAYKKMAAQNSPLRVTSSSLQLTALLATSKRLRSRRSPKTSYFFVYIL</sequence>
<evidence type="ECO:0000256" key="2">
    <source>
        <dbReference type="ARBA" id="ARBA00022741"/>
    </source>
</evidence>
<dbReference type="GO" id="GO:0006950">
    <property type="term" value="P:response to stress"/>
    <property type="evidence" value="ECO:0007669"/>
    <property type="project" value="UniProtKB-ARBA"/>
</dbReference>
<dbReference type="PRINTS" id="PR00301">
    <property type="entry name" value="HEATSHOCK70"/>
</dbReference>
<dbReference type="SUPFAM" id="SSF100920">
    <property type="entry name" value="Heat shock protein 70kD (HSP70), peptide-binding domain"/>
    <property type="match status" value="1"/>
</dbReference>
<evidence type="ECO:0000313" key="5">
    <source>
        <dbReference type="Proteomes" id="UP000887574"/>
    </source>
</evidence>
<dbReference type="Gene3D" id="2.60.34.10">
    <property type="entry name" value="Substrate Binding Domain Of DNAk, Chain A, domain 1"/>
    <property type="match status" value="1"/>
</dbReference>
<dbReference type="AlphaFoldDB" id="A0A915EVD4"/>
<dbReference type="GO" id="GO:0005524">
    <property type="term" value="F:ATP binding"/>
    <property type="evidence" value="ECO:0007669"/>
    <property type="project" value="UniProtKB-KW"/>
</dbReference>
<organism evidence="5 6">
    <name type="scientific">Ditylenchus dipsaci</name>
    <dbReference type="NCBI Taxonomy" id="166011"/>
    <lineage>
        <taxon>Eukaryota</taxon>
        <taxon>Metazoa</taxon>
        <taxon>Ecdysozoa</taxon>
        <taxon>Nematoda</taxon>
        <taxon>Chromadorea</taxon>
        <taxon>Rhabditida</taxon>
        <taxon>Tylenchina</taxon>
        <taxon>Tylenchomorpha</taxon>
        <taxon>Sphaerularioidea</taxon>
        <taxon>Anguinidae</taxon>
        <taxon>Anguininae</taxon>
        <taxon>Ditylenchus</taxon>
    </lineage>
</organism>
<evidence type="ECO:0000313" key="6">
    <source>
        <dbReference type="WBParaSite" id="jg9651"/>
    </source>
</evidence>
<protein>
    <submittedName>
        <fullName evidence="6">Heat shock protein 70</fullName>
    </submittedName>
</protein>
<evidence type="ECO:0000256" key="3">
    <source>
        <dbReference type="ARBA" id="ARBA00022840"/>
    </source>
</evidence>
<dbReference type="SUPFAM" id="SSF53067">
    <property type="entry name" value="Actin-like ATPase domain"/>
    <property type="match status" value="1"/>
</dbReference>
<accession>A0A915EVD4</accession>
<dbReference type="InterPro" id="IPR043129">
    <property type="entry name" value="ATPase_NBD"/>
</dbReference>
<comment type="similarity">
    <text evidence="1">Belongs to the heat shock protein 70 family.</text>
</comment>
<dbReference type="InterPro" id="IPR013126">
    <property type="entry name" value="Hsp_70_fam"/>
</dbReference>
<dbReference type="InterPro" id="IPR018181">
    <property type="entry name" value="Heat_shock_70_CS"/>
</dbReference>
<evidence type="ECO:0000256" key="4">
    <source>
        <dbReference type="SAM" id="Coils"/>
    </source>
</evidence>
<dbReference type="Gene3D" id="3.30.420.40">
    <property type="match status" value="2"/>
</dbReference>
<evidence type="ECO:0000256" key="1">
    <source>
        <dbReference type="ARBA" id="ARBA00007381"/>
    </source>
</evidence>
<keyword evidence="4" id="KW-0175">Coiled coil</keyword>
<keyword evidence="2" id="KW-0547">Nucleotide-binding</keyword>
<dbReference type="PROSITE" id="PS01036">
    <property type="entry name" value="HSP70_3"/>
    <property type="match status" value="1"/>
</dbReference>
<dbReference type="Pfam" id="PF00012">
    <property type="entry name" value="HSP70"/>
    <property type="match status" value="2"/>
</dbReference>
<dbReference type="GO" id="GO:0140662">
    <property type="term" value="F:ATP-dependent protein folding chaperone"/>
    <property type="evidence" value="ECO:0007669"/>
    <property type="project" value="InterPro"/>
</dbReference>
<keyword evidence="5" id="KW-1185">Reference proteome</keyword>
<proteinExistence type="inferred from homology"/>